<dbReference type="EMBL" id="MT144825">
    <property type="protein sequence ID" value="QJI00051.1"/>
    <property type="molecule type" value="Genomic_DNA"/>
</dbReference>
<organism evidence="1">
    <name type="scientific">viral metagenome</name>
    <dbReference type="NCBI Taxonomy" id="1070528"/>
    <lineage>
        <taxon>unclassified sequences</taxon>
        <taxon>metagenomes</taxon>
        <taxon>organismal metagenomes</taxon>
    </lineage>
</organism>
<reference evidence="1" key="1">
    <citation type="submission" date="2020-03" db="EMBL/GenBank/DDBJ databases">
        <title>The deep terrestrial virosphere.</title>
        <authorList>
            <person name="Holmfeldt K."/>
            <person name="Nilsson E."/>
            <person name="Simone D."/>
            <person name="Lopez-Fernandez M."/>
            <person name="Wu X."/>
            <person name="de Brujin I."/>
            <person name="Lundin D."/>
            <person name="Andersson A."/>
            <person name="Bertilsson S."/>
            <person name="Dopson M."/>
        </authorList>
    </citation>
    <scope>NUCLEOTIDE SEQUENCE</scope>
    <source>
        <strain evidence="1">TM448B01807</strain>
    </source>
</reference>
<accession>A0A6M3XPX6</accession>
<name>A0A6M3XPX6_9ZZZZ</name>
<gene>
    <name evidence="1" type="ORF">TM448B01807_0005</name>
</gene>
<sequence length="77" mass="9246">MTKNCSCYTGNWDKCLFPDSISIKKVQGFKDEPMWEIKECSFMQYIGLEFFPLSDFTRKEYEKFMTECCFCKHPINK</sequence>
<proteinExistence type="predicted"/>
<dbReference type="AlphaFoldDB" id="A0A6M3XPX6"/>
<protein>
    <submittedName>
        <fullName evidence="1">Uncharacterized protein</fullName>
    </submittedName>
</protein>
<evidence type="ECO:0000313" key="1">
    <source>
        <dbReference type="EMBL" id="QJI00051.1"/>
    </source>
</evidence>